<evidence type="ECO:0000313" key="9">
    <source>
        <dbReference type="Proteomes" id="UP001605036"/>
    </source>
</evidence>
<sequence length="342" mass="38968">MTTDGQEQKMAQALEYNYDGDSRWQDYWNNILMPENMASNPDVRRRYQLKYYQRYIDSELKVEAPKKTASYTAPPEPERPANQESSRPRPQPSSRPRSQPTAAATAAPAAGGSFRLDRQSIQFLANAWVVVMAVVAIFPFVPRGLGDRAYRFALLGTAVACSHSLYSAHGTPRSWNWQGLQAWLQSVVMGADFLHLLYCIAFASSYYPIRYAVVPVACRALEKVVPYLKRNFSNTTIYRNFLAKPCTLVESNTVAIRQMSANVEVGLGFLLIFNVITPQRNLVQTLVYWQLLKLKYQSPVSSANHRQAWSQLNNRVMPLIHRFAPFLRTPIGYVQNWFLRTG</sequence>
<evidence type="ECO:0000313" key="8">
    <source>
        <dbReference type="EMBL" id="KAL2610049.1"/>
    </source>
</evidence>
<feature type="region of interest" description="Disordered" evidence="6">
    <location>
        <begin position="66"/>
        <end position="106"/>
    </location>
</feature>
<dbReference type="PANTHER" id="PTHR12703:SF4">
    <property type="entry name" value="TRANSMEMBRANE PROTEIN 33"/>
    <property type="match status" value="1"/>
</dbReference>
<evidence type="ECO:0000256" key="7">
    <source>
        <dbReference type="SAM" id="Phobius"/>
    </source>
</evidence>
<feature type="transmembrane region" description="Helical" evidence="7">
    <location>
        <begin position="123"/>
        <end position="142"/>
    </location>
</feature>
<evidence type="ECO:0000256" key="3">
    <source>
        <dbReference type="ARBA" id="ARBA00022692"/>
    </source>
</evidence>
<keyword evidence="4 7" id="KW-1133">Transmembrane helix</keyword>
<name>A0ABD1XMQ2_9MARC</name>
<accession>A0ABD1XMQ2</accession>
<organism evidence="8 9">
    <name type="scientific">Riccia fluitans</name>
    <dbReference type="NCBI Taxonomy" id="41844"/>
    <lineage>
        <taxon>Eukaryota</taxon>
        <taxon>Viridiplantae</taxon>
        <taxon>Streptophyta</taxon>
        <taxon>Embryophyta</taxon>
        <taxon>Marchantiophyta</taxon>
        <taxon>Marchantiopsida</taxon>
        <taxon>Marchantiidae</taxon>
        <taxon>Marchantiales</taxon>
        <taxon>Ricciaceae</taxon>
        <taxon>Riccia</taxon>
    </lineage>
</organism>
<evidence type="ECO:0000256" key="1">
    <source>
        <dbReference type="ARBA" id="ARBA00004141"/>
    </source>
</evidence>
<protein>
    <submittedName>
        <fullName evidence="8">Uncharacterized protein</fullName>
    </submittedName>
</protein>
<proteinExistence type="inferred from homology"/>
<evidence type="ECO:0000256" key="6">
    <source>
        <dbReference type="SAM" id="MobiDB-lite"/>
    </source>
</evidence>
<keyword evidence="9" id="KW-1185">Reference proteome</keyword>
<dbReference type="EMBL" id="JBHFFA010000008">
    <property type="protein sequence ID" value="KAL2610049.1"/>
    <property type="molecule type" value="Genomic_DNA"/>
</dbReference>
<gene>
    <name evidence="8" type="ORF">R1flu_028622</name>
</gene>
<dbReference type="GO" id="GO:0016020">
    <property type="term" value="C:membrane"/>
    <property type="evidence" value="ECO:0007669"/>
    <property type="project" value="UniProtKB-SubCell"/>
</dbReference>
<dbReference type="InterPro" id="IPR005344">
    <property type="entry name" value="TMEM33/Pom33"/>
</dbReference>
<comment type="caution">
    <text evidence="8">The sequence shown here is derived from an EMBL/GenBank/DDBJ whole genome shotgun (WGS) entry which is preliminary data.</text>
</comment>
<comment type="similarity">
    <text evidence="2">Belongs to the PER33/POM33 family.</text>
</comment>
<comment type="subcellular location">
    <subcellularLocation>
        <location evidence="1">Membrane</location>
        <topology evidence="1">Multi-pass membrane protein</topology>
    </subcellularLocation>
</comment>
<feature type="compositionally biased region" description="Low complexity" evidence="6">
    <location>
        <begin position="92"/>
        <end position="106"/>
    </location>
</feature>
<evidence type="ECO:0000256" key="5">
    <source>
        <dbReference type="ARBA" id="ARBA00023136"/>
    </source>
</evidence>
<dbReference type="Proteomes" id="UP001605036">
    <property type="component" value="Unassembled WGS sequence"/>
</dbReference>
<keyword evidence="5 7" id="KW-0472">Membrane</keyword>
<dbReference type="AlphaFoldDB" id="A0ABD1XMQ2"/>
<dbReference type="PANTHER" id="PTHR12703">
    <property type="entry name" value="TRANSMEMBRANE PROTEIN 33"/>
    <property type="match status" value="1"/>
</dbReference>
<dbReference type="InterPro" id="IPR051645">
    <property type="entry name" value="PER33/POM33_regulator"/>
</dbReference>
<keyword evidence="3 7" id="KW-0812">Transmembrane</keyword>
<dbReference type="Pfam" id="PF03661">
    <property type="entry name" value="TMEM33_Pom33"/>
    <property type="match status" value="1"/>
</dbReference>
<evidence type="ECO:0000256" key="4">
    <source>
        <dbReference type="ARBA" id="ARBA00022989"/>
    </source>
</evidence>
<reference evidence="8 9" key="1">
    <citation type="submission" date="2024-09" db="EMBL/GenBank/DDBJ databases">
        <title>Chromosome-scale assembly of Riccia fluitans.</title>
        <authorList>
            <person name="Paukszto L."/>
            <person name="Sawicki J."/>
            <person name="Karawczyk K."/>
            <person name="Piernik-Szablinska J."/>
            <person name="Szczecinska M."/>
            <person name="Mazdziarz M."/>
        </authorList>
    </citation>
    <scope>NUCLEOTIDE SEQUENCE [LARGE SCALE GENOMIC DNA]</scope>
    <source>
        <strain evidence="8">Rf_01</strain>
        <tissue evidence="8">Aerial parts of the thallus</tissue>
    </source>
</reference>
<evidence type="ECO:0000256" key="2">
    <source>
        <dbReference type="ARBA" id="ARBA00007322"/>
    </source>
</evidence>